<keyword evidence="3" id="KW-0812">Transmembrane</keyword>
<evidence type="ECO:0000256" key="1">
    <source>
        <dbReference type="ARBA" id="ARBA00004141"/>
    </source>
</evidence>
<comment type="caution">
    <text evidence="8">The sequence shown here is derived from an EMBL/GenBank/DDBJ whole genome shotgun (WGS) entry which is preliminary data.</text>
</comment>
<dbReference type="GO" id="GO:0016887">
    <property type="term" value="F:ATP hydrolysis activity"/>
    <property type="evidence" value="ECO:0007669"/>
    <property type="project" value="InterPro"/>
</dbReference>
<evidence type="ECO:0000313" key="8">
    <source>
        <dbReference type="EMBL" id="PQQ07581.1"/>
    </source>
</evidence>
<protein>
    <submittedName>
        <fullName evidence="8">ABC transporter G family member 9-like</fullName>
    </submittedName>
</protein>
<comment type="subcellular location">
    <subcellularLocation>
        <location evidence="1">Membrane</location>
        <topology evidence="1">Multi-pass membrane protein</topology>
    </subcellularLocation>
</comment>
<dbReference type="SUPFAM" id="SSF52540">
    <property type="entry name" value="P-loop containing nucleoside triphosphate hydrolases"/>
    <property type="match status" value="1"/>
</dbReference>
<dbReference type="STRING" id="2094558.A0A314YRK3"/>
<keyword evidence="2" id="KW-0813">Transport</keyword>
<keyword evidence="5" id="KW-0472">Membrane</keyword>
<dbReference type="Pfam" id="PF00005">
    <property type="entry name" value="ABC_tran"/>
    <property type="match status" value="1"/>
</dbReference>
<dbReference type="EMBL" id="PJQY01000844">
    <property type="protein sequence ID" value="PQQ07581.1"/>
    <property type="molecule type" value="Genomic_DNA"/>
</dbReference>
<keyword evidence="9" id="KW-1185">Reference proteome</keyword>
<accession>A0A314YRK3</accession>
<dbReference type="InterPro" id="IPR003439">
    <property type="entry name" value="ABC_transporter-like_ATP-bd"/>
</dbReference>
<dbReference type="InterPro" id="IPR043926">
    <property type="entry name" value="ABCG_dom"/>
</dbReference>
<dbReference type="Gene3D" id="3.40.50.300">
    <property type="entry name" value="P-loop containing nucleotide triphosphate hydrolases"/>
    <property type="match status" value="1"/>
</dbReference>
<feature type="domain" description="ABC transporter family G" evidence="7">
    <location>
        <begin position="114"/>
        <end position="193"/>
    </location>
</feature>
<dbReference type="GO" id="GO:0005524">
    <property type="term" value="F:ATP binding"/>
    <property type="evidence" value="ECO:0007669"/>
    <property type="project" value="InterPro"/>
</dbReference>
<evidence type="ECO:0000259" key="7">
    <source>
        <dbReference type="Pfam" id="PF19055"/>
    </source>
</evidence>
<dbReference type="Pfam" id="PF19055">
    <property type="entry name" value="ABC2_membrane_7"/>
    <property type="match status" value="1"/>
</dbReference>
<evidence type="ECO:0000256" key="4">
    <source>
        <dbReference type="ARBA" id="ARBA00022989"/>
    </source>
</evidence>
<dbReference type="Proteomes" id="UP000250321">
    <property type="component" value="Unassembled WGS sequence"/>
</dbReference>
<name>A0A314YRK3_PRUYE</name>
<dbReference type="InterPro" id="IPR050352">
    <property type="entry name" value="ABCG_transporters"/>
</dbReference>
<dbReference type="InterPro" id="IPR027417">
    <property type="entry name" value="P-loop_NTPase"/>
</dbReference>
<keyword evidence="4" id="KW-1133">Transmembrane helix</keyword>
<dbReference type="OrthoDB" id="66620at2759"/>
<sequence>MKRNTGFVTQGDFLYPHLTVTETLFYTALLCLPNTLSKAEKAMQAEARCRGEFLRGVSGGERRRVSIDQELLVNPSLPFLDEPTLGLDSTTVQQIVSALWDLASGGRTIVMTIHQPSSRIFNMFHKVMMLSEGNCSYFGKVSEVMDYFSVIGYVPLVAMNPADFLLDLANGLAPDGSHENKSNVKQSLALGYKHNRLDNLKAQLQREQLQEPSSDRFQDGSEDKNFVEWPTTWWQQFSVLLRRGLKERRHESFSNSQIG</sequence>
<evidence type="ECO:0000313" key="9">
    <source>
        <dbReference type="Proteomes" id="UP000250321"/>
    </source>
</evidence>
<dbReference type="GO" id="GO:0005886">
    <property type="term" value="C:plasma membrane"/>
    <property type="evidence" value="ECO:0007669"/>
    <property type="project" value="TreeGrafter"/>
</dbReference>
<evidence type="ECO:0000256" key="2">
    <source>
        <dbReference type="ARBA" id="ARBA00022448"/>
    </source>
</evidence>
<evidence type="ECO:0000256" key="5">
    <source>
        <dbReference type="ARBA" id="ARBA00023136"/>
    </source>
</evidence>
<dbReference type="PANTHER" id="PTHR48041:SF22">
    <property type="entry name" value="ABC TRANSPORTER G FAMILY MEMBER 9"/>
    <property type="match status" value="1"/>
</dbReference>
<dbReference type="PANTHER" id="PTHR48041">
    <property type="entry name" value="ABC TRANSPORTER G FAMILY MEMBER 28"/>
    <property type="match status" value="1"/>
</dbReference>
<evidence type="ECO:0000259" key="6">
    <source>
        <dbReference type="Pfam" id="PF00005"/>
    </source>
</evidence>
<dbReference type="GO" id="GO:0140359">
    <property type="term" value="F:ABC-type transporter activity"/>
    <property type="evidence" value="ECO:0007669"/>
    <property type="project" value="InterPro"/>
</dbReference>
<proteinExistence type="predicted"/>
<evidence type="ECO:0000256" key="3">
    <source>
        <dbReference type="ARBA" id="ARBA00022692"/>
    </source>
</evidence>
<reference evidence="8 9" key="1">
    <citation type="submission" date="2018-02" db="EMBL/GenBank/DDBJ databases">
        <title>Draft genome of wild Prunus yedoensis var. nudiflora.</title>
        <authorList>
            <person name="Baek S."/>
            <person name="Kim J.-H."/>
            <person name="Choi K."/>
            <person name="Kim G.-B."/>
            <person name="Cho A."/>
            <person name="Jang H."/>
            <person name="Shin C.-H."/>
            <person name="Yu H.-J."/>
            <person name="Mun J.-H."/>
        </authorList>
    </citation>
    <scope>NUCLEOTIDE SEQUENCE [LARGE SCALE GENOMIC DNA]</scope>
    <source>
        <strain evidence="9">cv. Jeju island</strain>
        <tissue evidence="8">Leaf</tissue>
    </source>
</reference>
<organism evidence="8 9">
    <name type="scientific">Prunus yedoensis var. nudiflora</name>
    <dbReference type="NCBI Taxonomy" id="2094558"/>
    <lineage>
        <taxon>Eukaryota</taxon>
        <taxon>Viridiplantae</taxon>
        <taxon>Streptophyta</taxon>
        <taxon>Embryophyta</taxon>
        <taxon>Tracheophyta</taxon>
        <taxon>Spermatophyta</taxon>
        <taxon>Magnoliopsida</taxon>
        <taxon>eudicotyledons</taxon>
        <taxon>Gunneridae</taxon>
        <taxon>Pentapetalae</taxon>
        <taxon>rosids</taxon>
        <taxon>fabids</taxon>
        <taxon>Rosales</taxon>
        <taxon>Rosaceae</taxon>
        <taxon>Amygdaloideae</taxon>
        <taxon>Amygdaleae</taxon>
        <taxon>Prunus</taxon>
    </lineage>
</organism>
<feature type="domain" description="ABC transporter" evidence="6">
    <location>
        <begin position="2"/>
        <end position="84"/>
    </location>
</feature>
<dbReference type="AlphaFoldDB" id="A0A314YRK3"/>
<gene>
    <name evidence="8" type="ORF">Pyn_20174</name>
</gene>